<organism evidence="2 3">
    <name type="scientific">Jatrophihabitans telluris</name>
    <dbReference type="NCBI Taxonomy" id="2038343"/>
    <lineage>
        <taxon>Bacteria</taxon>
        <taxon>Bacillati</taxon>
        <taxon>Actinomycetota</taxon>
        <taxon>Actinomycetes</taxon>
        <taxon>Jatrophihabitantales</taxon>
        <taxon>Jatrophihabitantaceae</taxon>
        <taxon>Jatrophihabitans</taxon>
    </lineage>
</organism>
<dbReference type="Proteomes" id="UP001056336">
    <property type="component" value="Chromosome"/>
</dbReference>
<feature type="transmembrane region" description="Helical" evidence="1">
    <location>
        <begin position="6"/>
        <end position="26"/>
    </location>
</feature>
<gene>
    <name evidence="2" type="ORF">M6D93_06960</name>
</gene>
<dbReference type="RefSeq" id="WP_249773630.1">
    <property type="nucleotide sequence ID" value="NZ_CP097332.1"/>
</dbReference>
<protein>
    <submittedName>
        <fullName evidence="2">Uncharacterized protein</fullName>
    </submittedName>
</protein>
<keyword evidence="3" id="KW-1185">Reference proteome</keyword>
<evidence type="ECO:0000256" key="1">
    <source>
        <dbReference type="SAM" id="Phobius"/>
    </source>
</evidence>
<keyword evidence="1" id="KW-1133">Transmembrane helix</keyword>
<dbReference type="EMBL" id="CP097332">
    <property type="protein sequence ID" value="UQX89734.1"/>
    <property type="molecule type" value="Genomic_DNA"/>
</dbReference>
<evidence type="ECO:0000313" key="3">
    <source>
        <dbReference type="Proteomes" id="UP001056336"/>
    </source>
</evidence>
<accession>A0ABY4R1L4</accession>
<evidence type="ECO:0000313" key="2">
    <source>
        <dbReference type="EMBL" id="UQX89734.1"/>
    </source>
</evidence>
<keyword evidence="1" id="KW-0472">Membrane</keyword>
<name>A0ABY4R1L4_9ACTN</name>
<proteinExistence type="predicted"/>
<reference evidence="2" key="1">
    <citation type="journal article" date="2018" name="Int. J. Syst. Evol. Microbiol.">
        <title>Jatrophihabitans telluris sp. nov., isolated from sediment soil of lava forest wetlands and the emended description of the genus Jatrophihabitans.</title>
        <authorList>
            <person name="Lee K.C."/>
            <person name="Suh M.K."/>
            <person name="Eom M.K."/>
            <person name="Kim K.K."/>
            <person name="Kim J.S."/>
            <person name="Kim D.S."/>
            <person name="Ko S.H."/>
            <person name="Shin Y.K."/>
            <person name="Lee J.S."/>
        </authorList>
    </citation>
    <scope>NUCLEOTIDE SEQUENCE</scope>
    <source>
        <strain evidence="2">N237</strain>
    </source>
</reference>
<sequence length="88" mass="9397">MTNLAWAYWLLAPLAATVAAALVVWWRALRDSGRAHPAARRAMQQHQALLAALSTADGRFGAGSEPHNMVVQLVGDQPPAGREMPPAS</sequence>
<reference evidence="2" key="2">
    <citation type="submission" date="2022-05" db="EMBL/GenBank/DDBJ databases">
        <authorList>
            <person name="Kim J.-S."/>
            <person name="Lee K."/>
            <person name="Suh M."/>
            <person name="Eom M."/>
            <person name="Kim J.-S."/>
            <person name="Kim D.-S."/>
            <person name="Ko S.-H."/>
            <person name="Shin Y."/>
            <person name="Lee J.-S."/>
        </authorList>
    </citation>
    <scope>NUCLEOTIDE SEQUENCE</scope>
    <source>
        <strain evidence="2">N237</strain>
    </source>
</reference>
<keyword evidence="1" id="KW-0812">Transmembrane</keyword>